<dbReference type="Proteomes" id="UP000017548">
    <property type="component" value="Unassembled WGS sequence"/>
</dbReference>
<evidence type="ECO:0000313" key="1">
    <source>
        <dbReference type="EMBL" id="ESE43181.1"/>
    </source>
</evidence>
<sequence length="39" mass="4437">CANSGRARKVIKDSARAEWGSRKINILVMKRLLAKRVIK</sequence>
<comment type="caution">
    <text evidence="1">The sequence shown here is derived from an EMBL/GenBank/DDBJ whole genome shotgun (WGS) entry which is preliminary data.</text>
</comment>
<gene>
    <name evidence="1" type="ORF">SHD_0176</name>
</gene>
<reference evidence="1 2" key="1">
    <citation type="journal article" date="2013" name="Genome Announc.">
        <title>Draft Genome Sequence of Shewanella decolorationis S12, a Dye-Degrading Bacterium Isolated from a Wastewater Treatment Plant.</title>
        <authorList>
            <person name="Xu M."/>
            <person name="Fang Y."/>
            <person name="Liu J."/>
            <person name="Chen X."/>
            <person name="Sun G."/>
            <person name="Guo J."/>
            <person name="Hua Z."/>
            <person name="Tu Q."/>
            <person name="Wu L."/>
            <person name="Zhou J."/>
            <person name="Liu X."/>
        </authorList>
    </citation>
    <scope>NUCLEOTIDE SEQUENCE [LARGE SCALE GENOMIC DNA]</scope>
    <source>
        <strain evidence="1 2">S12</strain>
    </source>
</reference>
<accession>A0ABP2Z8C0</accession>
<organism evidence="1 2">
    <name type="scientific">Shewanella decolorationis S12</name>
    <dbReference type="NCBI Taxonomy" id="1353536"/>
    <lineage>
        <taxon>Bacteria</taxon>
        <taxon>Pseudomonadati</taxon>
        <taxon>Pseudomonadota</taxon>
        <taxon>Gammaproteobacteria</taxon>
        <taxon>Alteromonadales</taxon>
        <taxon>Shewanellaceae</taxon>
        <taxon>Shewanella</taxon>
    </lineage>
</organism>
<feature type="non-terminal residue" evidence="1">
    <location>
        <position position="1"/>
    </location>
</feature>
<evidence type="ECO:0000313" key="2">
    <source>
        <dbReference type="Proteomes" id="UP000017548"/>
    </source>
</evidence>
<keyword evidence="2" id="KW-1185">Reference proteome</keyword>
<proteinExistence type="predicted"/>
<dbReference type="EMBL" id="AXZL01000009">
    <property type="protein sequence ID" value="ESE43181.1"/>
    <property type="molecule type" value="Genomic_DNA"/>
</dbReference>
<evidence type="ECO:0008006" key="3">
    <source>
        <dbReference type="Google" id="ProtNLM"/>
    </source>
</evidence>
<name>A0ABP2Z8C0_9GAMM</name>
<protein>
    <recommendedName>
        <fullName evidence="3">Transposase</fullName>
    </recommendedName>
</protein>